<dbReference type="InterPro" id="IPR000819">
    <property type="entry name" value="Peptidase_M17_C"/>
</dbReference>
<evidence type="ECO:0000256" key="2">
    <source>
        <dbReference type="ARBA" id="ARBA00000967"/>
    </source>
</evidence>
<dbReference type="GO" id="GO:0006508">
    <property type="term" value="P:proteolysis"/>
    <property type="evidence" value="ECO:0007669"/>
    <property type="project" value="UniProtKB-KW"/>
</dbReference>
<dbReference type="OrthoDB" id="9809354at2"/>
<evidence type="ECO:0000256" key="1">
    <source>
        <dbReference type="ARBA" id="ARBA00000135"/>
    </source>
</evidence>
<dbReference type="InterPro" id="IPR043472">
    <property type="entry name" value="Macro_dom-like"/>
</dbReference>
<dbReference type="Pfam" id="PF02789">
    <property type="entry name" value="Peptidase_M17_N"/>
    <property type="match status" value="1"/>
</dbReference>
<keyword evidence="8" id="KW-0479">Metal-binding</keyword>
<dbReference type="InterPro" id="IPR008283">
    <property type="entry name" value="Peptidase_M17_N"/>
</dbReference>
<proteinExistence type="inferred from homology"/>
<dbReference type="GO" id="GO:0070006">
    <property type="term" value="F:metalloaminopeptidase activity"/>
    <property type="evidence" value="ECO:0007669"/>
    <property type="project" value="InterPro"/>
</dbReference>
<name>A0A1H8SKP0_9FIRM</name>
<comment type="subcellular location">
    <subcellularLocation>
        <location evidence="8">Cytoplasm</location>
    </subcellularLocation>
</comment>
<sequence length="500" mass="52923">MHIYVEIKEQLGQVACDSLLVGLYQNMKVSGSYLEEIDKALAGYVTELLSRQPKCGEFGEIHSLYTCGKLAAKHIIFIGLGNKEKLTAGKIRQAAGTAIRAAQKANARRVLAALYRGEETLPDAVQAMVEGSLLGLYSFDYYKTEKKAKAEVCVTELGLLAESQTDIAKLSLAVEKAQIIAESISLARDLVNHPGQVMTPTKMAWHASQIAKEGRMELTVLDKGAMEKQGMHALLAVAQGSVQPPAFIILKYTGNKKSSSYVSFVGKGITFDSGGISLKPSENMGDMKGDMAGGAAVLAAMYAIGRLGLPVNILALVPCTENMPSGSAVKPGDVISSLGGKTIEVVNTDAEGRLILADAVAYAVKQKVEKIIDLATLTGACVVALGNVASGLITNQPEWCNQVKAAAAAAGEKVWEMPHFEEYEEQIKSDIADLKNSGGRMAGMITAGLFIGHFVEAIPWVHMDIAGTSDTTKAKGDQAKGGTGVGVRTLVELAYSLAEA</sequence>
<keyword evidence="11" id="KW-1185">Reference proteome</keyword>
<dbReference type="GO" id="GO:0005737">
    <property type="term" value="C:cytoplasm"/>
    <property type="evidence" value="ECO:0007669"/>
    <property type="project" value="UniProtKB-SubCell"/>
</dbReference>
<dbReference type="NCBIfam" id="NF002073">
    <property type="entry name" value="PRK00913.1-2"/>
    <property type="match status" value="1"/>
</dbReference>
<dbReference type="PANTHER" id="PTHR11963:SF23">
    <property type="entry name" value="CYTOSOL AMINOPEPTIDASE"/>
    <property type="match status" value="1"/>
</dbReference>
<organism evidence="10 11">
    <name type="scientific">Propionispora vibrioides</name>
    <dbReference type="NCBI Taxonomy" id="112903"/>
    <lineage>
        <taxon>Bacteria</taxon>
        <taxon>Bacillati</taxon>
        <taxon>Bacillota</taxon>
        <taxon>Negativicutes</taxon>
        <taxon>Selenomonadales</taxon>
        <taxon>Sporomusaceae</taxon>
        <taxon>Propionispora</taxon>
    </lineage>
</organism>
<evidence type="ECO:0000313" key="11">
    <source>
        <dbReference type="Proteomes" id="UP000198847"/>
    </source>
</evidence>
<feature type="binding site" evidence="8">
    <location>
        <position position="290"/>
    </location>
    <ligand>
        <name>Mn(2+)</name>
        <dbReference type="ChEBI" id="CHEBI:29035"/>
        <label>2</label>
    </ligand>
</feature>
<comment type="similarity">
    <text evidence="3 8">Belongs to the peptidase M17 family.</text>
</comment>
<dbReference type="Pfam" id="PF00883">
    <property type="entry name" value="Peptidase_M17"/>
    <property type="match status" value="1"/>
</dbReference>
<dbReference type="NCBIfam" id="NF002074">
    <property type="entry name" value="PRK00913.1-4"/>
    <property type="match status" value="1"/>
</dbReference>
<evidence type="ECO:0000256" key="3">
    <source>
        <dbReference type="ARBA" id="ARBA00009528"/>
    </source>
</evidence>
<dbReference type="Gene3D" id="3.40.630.10">
    <property type="entry name" value="Zn peptidases"/>
    <property type="match status" value="1"/>
</dbReference>
<keyword evidence="5 8" id="KW-0645">Protease</keyword>
<feature type="binding site" evidence="8">
    <location>
        <position position="351"/>
    </location>
    <ligand>
        <name>Mn(2+)</name>
        <dbReference type="ChEBI" id="CHEBI:29035"/>
        <label>2</label>
    </ligand>
</feature>
<dbReference type="InterPro" id="IPR011356">
    <property type="entry name" value="Leucine_aapep/pepB"/>
</dbReference>
<evidence type="ECO:0000256" key="6">
    <source>
        <dbReference type="ARBA" id="ARBA00022801"/>
    </source>
</evidence>
<keyword evidence="6 8" id="KW-0378">Hydrolase</keyword>
<evidence type="ECO:0000313" key="10">
    <source>
        <dbReference type="EMBL" id="SEO78848.1"/>
    </source>
</evidence>
<dbReference type="Gene3D" id="3.40.220.10">
    <property type="entry name" value="Leucine Aminopeptidase, subunit E, domain 1"/>
    <property type="match status" value="1"/>
</dbReference>
<dbReference type="SUPFAM" id="SSF52949">
    <property type="entry name" value="Macro domain-like"/>
    <property type="match status" value="1"/>
</dbReference>
<protein>
    <recommendedName>
        <fullName evidence="8">Probable cytosol aminopeptidase</fullName>
        <ecNumber evidence="8">3.4.11.1</ecNumber>
    </recommendedName>
    <alternativeName>
        <fullName evidence="8">Leucine aminopeptidase</fullName>
        <shortName evidence="8">LAP</shortName>
        <ecNumber evidence="8">3.4.11.10</ecNumber>
    </alternativeName>
    <alternativeName>
        <fullName evidence="8">Leucyl aminopeptidase</fullName>
    </alternativeName>
</protein>
<evidence type="ECO:0000259" key="9">
    <source>
        <dbReference type="PROSITE" id="PS00631"/>
    </source>
</evidence>
<dbReference type="SUPFAM" id="SSF53187">
    <property type="entry name" value="Zn-dependent exopeptidases"/>
    <property type="match status" value="1"/>
</dbReference>
<dbReference type="RefSeq" id="WP_091744795.1">
    <property type="nucleotide sequence ID" value="NZ_FODY01000005.1"/>
</dbReference>
<feature type="binding site" evidence="8">
    <location>
        <position position="272"/>
    </location>
    <ligand>
        <name>Mn(2+)</name>
        <dbReference type="ChEBI" id="CHEBI:29035"/>
        <label>2</label>
    </ligand>
</feature>
<keyword evidence="8" id="KW-0464">Manganese</keyword>
<dbReference type="EMBL" id="FODY01000005">
    <property type="protein sequence ID" value="SEO78848.1"/>
    <property type="molecule type" value="Genomic_DNA"/>
</dbReference>
<dbReference type="GO" id="GO:0030145">
    <property type="term" value="F:manganese ion binding"/>
    <property type="evidence" value="ECO:0007669"/>
    <property type="project" value="UniProtKB-UniRule"/>
</dbReference>
<dbReference type="EC" id="3.4.11.10" evidence="8"/>
<evidence type="ECO:0000256" key="8">
    <source>
        <dbReference type="HAMAP-Rule" id="MF_00181"/>
    </source>
</evidence>
<keyword evidence="8" id="KW-0963">Cytoplasm</keyword>
<keyword evidence="4 8" id="KW-0031">Aminopeptidase</keyword>
<feature type="binding site" evidence="8">
    <location>
        <position position="272"/>
    </location>
    <ligand>
        <name>Mn(2+)</name>
        <dbReference type="ChEBI" id="CHEBI:29035"/>
        <label>1</label>
    </ligand>
</feature>
<dbReference type="InterPro" id="IPR023042">
    <property type="entry name" value="Peptidase_M17_leu_NH2_pept"/>
</dbReference>
<feature type="binding site" evidence="8">
    <location>
        <position position="267"/>
    </location>
    <ligand>
        <name>Mn(2+)</name>
        <dbReference type="ChEBI" id="CHEBI:29035"/>
        <label>2</label>
    </ligand>
</feature>
<dbReference type="CDD" id="cd00433">
    <property type="entry name" value="Peptidase_M17"/>
    <property type="match status" value="1"/>
</dbReference>
<comment type="catalytic activity">
    <reaction evidence="2 8">
        <text>Release of an N-terminal amino acid, preferentially leucine, but not glutamic or aspartic acids.</text>
        <dbReference type="EC" id="3.4.11.10"/>
    </reaction>
</comment>
<feature type="binding site" evidence="8">
    <location>
        <position position="349"/>
    </location>
    <ligand>
        <name>Mn(2+)</name>
        <dbReference type="ChEBI" id="CHEBI:29035"/>
        <label>1</label>
    </ligand>
</feature>
<accession>A0A1H8SKP0</accession>
<dbReference type="PROSITE" id="PS00631">
    <property type="entry name" value="CYTOSOL_AP"/>
    <property type="match status" value="1"/>
</dbReference>
<dbReference type="NCBIfam" id="NF002083">
    <property type="entry name" value="PRK00913.3-5"/>
    <property type="match status" value="1"/>
</dbReference>
<comment type="catalytic activity">
    <reaction evidence="1 8">
        <text>Release of an N-terminal amino acid, Xaa-|-Yaa-, in which Xaa is preferably Leu, but may be other amino acids including Pro although not Arg or Lys, and Yaa may be Pro. Amino acid amides and methyl esters are also readily hydrolyzed, but rates on arylamides are exceedingly low.</text>
        <dbReference type="EC" id="3.4.11.1"/>
    </reaction>
</comment>
<dbReference type="HAMAP" id="MF_00181">
    <property type="entry name" value="Cytosol_peptidase_M17"/>
    <property type="match status" value="1"/>
</dbReference>
<feature type="active site" evidence="8">
    <location>
        <position position="279"/>
    </location>
</feature>
<feature type="active site" evidence="8">
    <location>
        <position position="353"/>
    </location>
</feature>
<comment type="function">
    <text evidence="7 8">Presumably involved in the processing and regular turnover of intracellular proteins. Catalyzes the removal of unsubstituted N-terminal amino acids from various peptides.</text>
</comment>
<dbReference type="AlphaFoldDB" id="A0A1H8SKP0"/>
<evidence type="ECO:0000256" key="5">
    <source>
        <dbReference type="ARBA" id="ARBA00022670"/>
    </source>
</evidence>
<evidence type="ECO:0000256" key="4">
    <source>
        <dbReference type="ARBA" id="ARBA00022438"/>
    </source>
</evidence>
<comment type="cofactor">
    <cofactor evidence="8">
        <name>Mn(2+)</name>
        <dbReference type="ChEBI" id="CHEBI:29035"/>
    </cofactor>
    <text evidence="8">Binds 2 manganese ions per subunit.</text>
</comment>
<dbReference type="PANTHER" id="PTHR11963">
    <property type="entry name" value="LEUCINE AMINOPEPTIDASE-RELATED"/>
    <property type="match status" value="1"/>
</dbReference>
<evidence type="ECO:0000256" key="7">
    <source>
        <dbReference type="ARBA" id="ARBA00049972"/>
    </source>
</evidence>
<dbReference type="EC" id="3.4.11.1" evidence="8"/>
<feature type="binding site" evidence="8">
    <location>
        <position position="351"/>
    </location>
    <ligand>
        <name>Mn(2+)</name>
        <dbReference type="ChEBI" id="CHEBI:29035"/>
        <label>1</label>
    </ligand>
</feature>
<feature type="domain" description="Cytosol aminopeptidase" evidence="9">
    <location>
        <begin position="347"/>
        <end position="354"/>
    </location>
</feature>
<dbReference type="STRING" id="112903.SAMN04490178_10593"/>
<gene>
    <name evidence="8" type="primary">pepA</name>
    <name evidence="10" type="ORF">SAMN04490178_10593</name>
</gene>
<dbReference type="Proteomes" id="UP000198847">
    <property type="component" value="Unassembled WGS sequence"/>
</dbReference>
<reference evidence="10 11" key="1">
    <citation type="submission" date="2016-10" db="EMBL/GenBank/DDBJ databases">
        <authorList>
            <person name="de Groot N.N."/>
        </authorList>
    </citation>
    <scope>NUCLEOTIDE SEQUENCE [LARGE SCALE GENOMIC DNA]</scope>
    <source>
        <strain evidence="10 11">DSM 13305</strain>
    </source>
</reference>
<dbReference type="PRINTS" id="PR00481">
    <property type="entry name" value="LAMNOPPTDASE"/>
</dbReference>